<keyword evidence="9" id="KW-0524">Neurogenesis</keyword>
<dbReference type="Pfam" id="PF13909">
    <property type="entry name" value="zf-H2C2_5"/>
    <property type="match status" value="1"/>
</dbReference>
<dbReference type="GO" id="GO:0005634">
    <property type="term" value="C:nucleus"/>
    <property type="evidence" value="ECO:0007669"/>
    <property type="project" value="UniProtKB-SubCell"/>
</dbReference>
<dbReference type="PROSITE" id="PS50157">
    <property type="entry name" value="ZINC_FINGER_C2H2_2"/>
    <property type="match status" value="3"/>
</dbReference>
<dbReference type="GO" id="GO:0008270">
    <property type="term" value="F:zinc ion binding"/>
    <property type="evidence" value="ECO:0007669"/>
    <property type="project" value="UniProtKB-KW"/>
</dbReference>
<evidence type="ECO:0000259" key="18">
    <source>
        <dbReference type="PROSITE" id="PS50157"/>
    </source>
</evidence>
<evidence type="ECO:0000256" key="11">
    <source>
        <dbReference type="ARBA" id="ARBA00023125"/>
    </source>
</evidence>
<evidence type="ECO:0000313" key="19">
    <source>
        <dbReference type="EMBL" id="KAK3879558.1"/>
    </source>
</evidence>
<feature type="compositionally biased region" description="Basic and acidic residues" evidence="16">
    <location>
        <begin position="252"/>
        <end position="268"/>
    </location>
</feature>
<comment type="similarity">
    <text evidence="2">Belongs to the krueppel C2H2-type zinc-finger protein family.</text>
</comment>
<evidence type="ECO:0000256" key="12">
    <source>
        <dbReference type="ARBA" id="ARBA00023163"/>
    </source>
</evidence>
<evidence type="ECO:0000256" key="7">
    <source>
        <dbReference type="ARBA" id="ARBA00022782"/>
    </source>
</evidence>
<comment type="function">
    <text evidence="14">Putative transcription factor required for axon growth and guidance in the central and peripheral nervous systems. Repels CNS axons away from the midline by promoting the expression of the midline repellent sli and its receptor robo.</text>
</comment>
<dbReference type="GO" id="GO:0048813">
    <property type="term" value="P:dendrite morphogenesis"/>
    <property type="evidence" value="ECO:0007669"/>
    <property type="project" value="UniProtKB-ARBA"/>
</dbReference>
<dbReference type="PROSITE" id="PS50097">
    <property type="entry name" value="BTB"/>
    <property type="match status" value="1"/>
</dbReference>
<evidence type="ECO:0000259" key="17">
    <source>
        <dbReference type="PROSITE" id="PS50097"/>
    </source>
</evidence>
<dbReference type="GO" id="GO:0006357">
    <property type="term" value="P:regulation of transcription by RNA polymerase II"/>
    <property type="evidence" value="ECO:0007669"/>
    <property type="project" value="TreeGrafter"/>
</dbReference>
<organism evidence="19 20">
    <name type="scientific">Petrolisthes cinctipes</name>
    <name type="common">Flat porcelain crab</name>
    <dbReference type="NCBI Taxonomy" id="88211"/>
    <lineage>
        <taxon>Eukaryota</taxon>
        <taxon>Metazoa</taxon>
        <taxon>Ecdysozoa</taxon>
        <taxon>Arthropoda</taxon>
        <taxon>Crustacea</taxon>
        <taxon>Multicrustacea</taxon>
        <taxon>Malacostraca</taxon>
        <taxon>Eumalacostraca</taxon>
        <taxon>Eucarida</taxon>
        <taxon>Decapoda</taxon>
        <taxon>Pleocyemata</taxon>
        <taxon>Anomura</taxon>
        <taxon>Galatheoidea</taxon>
        <taxon>Porcellanidae</taxon>
        <taxon>Petrolisthes</taxon>
    </lineage>
</organism>
<dbReference type="GO" id="GO:0008406">
    <property type="term" value="P:gonad development"/>
    <property type="evidence" value="ECO:0007669"/>
    <property type="project" value="UniProtKB-ARBA"/>
</dbReference>
<dbReference type="Gene3D" id="3.30.160.60">
    <property type="entry name" value="Classic Zinc Finger"/>
    <property type="match status" value="4"/>
</dbReference>
<evidence type="ECO:0000256" key="10">
    <source>
        <dbReference type="ARBA" id="ARBA00023015"/>
    </source>
</evidence>
<evidence type="ECO:0000256" key="3">
    <source>
        <dbReference type="ARBA" id="ARBA00022473"/>
    </source>
</evidence>
<keyword evidence="11" id="KW-0238">DNA-binding</keyword>
<dbReference type="Pfam" id="PF23611">
    <property type="entry name" value="zf-C2H2_16"/>
    <property type="match status" value="1"/>
</dbReference>
<dbReference type="InterPro" id="IPR056438">
    <property type="entry name" value="Znf-C2H2_CTCF"/>
</dbReference>
<evidence type="ECO:0000256" key="4">
    <source>
        <dbReference type="ARBA" id="ARBA00022723"/>
    </source>
</evidence>
<keyword evidence="10" id="KW-0805">Transcription regulation</keyword>
<dbReference type="InterPro" id="IPR011333">
    <property type="entry name" value="SKP1/BTB/POZ_sf"/>
</dbReference>
<name>A0AAE1FXD5_PETCI</name>
<keyword evidence="12" id="KW-0804">Transcription</keyword>
<feature type="domain" description="C2H2-type" evidence="18">
    <location>
        <begin position="496"/>
        <end position="523"/>
    </location>
</feature>
<keyword evidence="6 15" id="KW-0863">Zinc-finger</keyword>
<dbReference type="Pfam" id="PF00651">
    <property type="entry name" value="BTB"/>
    <property type="match status" value="1"/>
</dbReference>
<feature type="compositionally biased region" description="Polar residues" evidence="16">
    <location>
        <begin position="124"/>
        <end position="143"/>
    </location>
</feature>
<evidence type="ECO:0000256" key="14">
    <source>
        <dbReference type="ARBA" id="ARBA00037382"/>
    </source>
</evidence>
<dbReference type="GO" id="GO:0003677">
    <property type="term" value="F:DNA binding"/>
    <property type="evidence" value="ECO:0007669"/>
    <property type="project" value="UniProtKB-KW"/>
</dbReference>
<dbReference type="GO" id="GO:0045476">
    <property type="term" value="P:nurse cell apoptotic process"/>
    <property type="evidence" value="ECO:0007669"/>
    <property type="project" value="UniProtKB-ARBA"/>
</dbReference>
<comment type="caution">
    <text evidence="19">The sequence shown here is derived from an EMBL/GenBank/DDBJ whole genome shotgun (WGS) entry which is preliminary data.</text>
</comment>
<dbReference type="SUPFAM" id="SSF57667">
    <property type="entry name" value="beta-beta-alpha zinc fingers"/>
    <property type="match status" value="2"/>
</dbReference>
<dbReference type="GO" id="GO:0035167">
    <property type="term" value="P:larval lymph gland hemopoiesis"/>
    <property type="evidence" value="ECO:0007669"/>
    <property type="project" value="UniProtKB-ARBA"/>
</dbReference>
<dbReference type="PANTHER" id="PTHR23110:SF111">
    <property type="entry name" value="LONGITUDINALS LACKING PROTEIN, ISOFORMS F_I_K_T"/>
    <property type="match status" value="1"/>
</dbReference>
<dbReference type="AlphaFoldDB" id="A0AAE1FXD5"/>
<reference evidence="19" key="1">
    <citation type="submission" date="2023-10" db="EMBL/GenBank/DDBJ databases">
        <title>Genome assemblies of two species of porcelain crab, Petrolisthes cinctipes and Petrolisthes manimaculis (Anomura: Porcellanidae).</title>
        <authorList>
            <person name="Angst P."/>
        </authorList>
    </citation>
    <scope>NUCLEOTIDE SEQUENCE</scope>
    <source>
        <strain evidence="19">PB745_01</strain>
        <tissue evidence="19">Gill</tissue>
    </source>
</reference>
<dbReference type="InterPro" id="IPR000210">
    <property type="entry name" value="BTB/POZ_dom"/>
</dbReference>
<evidence type="ECO:0000256" key="15">
    <source>
        <dbReference type="PROSITE-ProRule" id="PRU00042"/>
    </source>
</evidence>
<evidence type="ECO:0000256" key="9">
    <source>
        <dbReference type="ARBA" id="ARBA00022902"/>
    </source>
</evidence>
<evidence type="ECO:0000256" key="5">
    <source>
        <dbReference type="ARBA" id="ARBA00022737"/>
    </source>
</evidence>
<feature type="compositionally biased region" description="Polar residues" evidence="16">
    <location>
        <begin position="184"/>
        <end position="203"/>
    </location>
</feature>
<feature type="compositionally biased region" description="Low complexity" evidence="16">
    <location>
        <begin position="162"/>
        <end position="175"/>
    </location>
</feature>
<keyword evidence="13" id="KW-0539">Nucleus</keyword>
<feature type="domain" description="C2H2-type" evidence="18">
    <location>
        <begin position="427"/>
        <end position="454"/>
    </location>
</feature>
<feature type="domain" description="C2H2-type" evidence="18">
    <location>
        <begin position="524"/>
        <end position="551"/>
    </location>
</feature>
<feature type="domain" description="BTB" evidence="17">
    <location>
        <begin position="31"/>
        <end position="96"/>
    </location>
</feature>
<keyword evidence="3" id="KW-0217">Developmental protein</keyword>
<dbReference type="GO" id="GO:0016199">
    <property type="term" value="P:axon midline choice point recognition"/>
    <property type="evidence" value="ECO:0007669"/>
    <property type="project" value="UniProtKB-ARBA"/>
</dbReference>
<evidence type="ECO:0000256" key="13">
    <source>
        <dbReference type="ARBA" id="ARBA00023242"/>
    </source>
</evidence>
<evidence type="ECO:0000256" key="1">
    <source>
        <dbReference type="ARBA" id="ARBA00004123"/>
    </source>
</evidence>
<dbReference type="InterPro" id="IPR036236">
    <property type="entry name" value="Znf_C2H2_sf"/>
</dbReference>
<sequence>MADGMLSLSWNNHSTTFCHTLTALRAKEKYTDVTLACEGKFYQVHKLVLSTCSEYFENMFEETPCKHPVIVLSEIHREELEALLSYMYAGYVNVAENKLARLIKVAELLEIKGLAVPDEPPNGSKKNGTGSNQRTICSRTSPLVRNKKVHSPVSEGNYSPNKSISSSNDRNSPSPKRMRRDSGVATSENTDPPTHTQAASSAKLNEVDSRQDDQQSSWSEHQQDRRDNLEPDTPSTPHEPLTDKVQVTLDETLVKEELVEETQERSVDDTMLETSGGDQTTATTLLIPKYDPMPQEQQEVCVQPPSLHEAVIEALAGPSGMQGWPGGGDIARRLALGENFVSDGNQDLNNPSLNQSPAQSHPVVRVAQGGHRMDTQRLPEPPQLHISTTHIREGPNISCSLGQFQMSDSGPAARNLMKCSHNGNKPYSCPFCSFRASHQSKIQSHSRTHTGEKPHACPICPSRFAKKGFQQVVGDNNSVAATSGMMIPMDTAATTFQCHHCSYTTARKYDLNRHMRTHTGEKPWSCPHCSRQFALKHNLKSHLRIHNREYVLYS</sequence>
<dbReference type="CDD" id="cd18315">
    <property type="entry name" value="BTB_POZ_BAB-like"/>
    <property type="match status" value="1"/>
</dbReference>
<dbReference type="GO" id="GO:0045467">
    <property type="term" value="P:R7 cell development"/>
    <property type="evidence" value="ECO:0007669"/>
    <property type="project" value="UniProtKB-ARBA"/>
</dbReference>
<dbReference type="GO" id="GO:0007526">
    <property type="term" value="P:larval somatic muscle development"/>
    <property type="evidence" value="ECO:0007669"/>
    <property type="project" value="UniProtKB-ARBA"/>
</dbReference>
<keyword evidence="7" id="KW-0221">Differentiation</keyword>
<dbReference type="EMBL" id="JAWQEG010001430">
    <property type="protein sequence ID" value="KAK3879558.1"/>
    <property type="molecule type" value="Genomic_DNA"/>
</dbReference>
<dbReference type="SMART" id="SM00355">
    <property type="entry name" value="ZnF_C2H2"/>
    <property type="match status" value="3"/>
</dbReference>
<dbReference type="SUPFAM" id="SSF54695">
    <property type="entry name" value="POZ domain"/>
    <property type="match status" value="1"/>
</dbReference>
<evidence type="ECO:0000256" key="6">
    <source>
        <dbReference type="ARBA" id="ARBA00022771"/>
    </source>
</evidence>
<dbReference type="InterPro" id="IPR051095">
    <property type="entry name" value="Dros_DevTransReg"/>
</dbReference>
<dbReference type="FunFam" id="3.30.160.60:FF:000130">
    <property type="entry name" value="Spalt-like transcription factor 4"/>
    <property type="match status" value="1"/>
</dbReference>
<keyword evidence="8" id="KW-0862">Zinc</keyword>
<dbReference type="PANTHER" id="PTHR23110">
    <property type="entry name" value="BTB DOMAIN TRANSCRIPTION FACTOR"/>
    <property type="match status" value="1"/>
</dbReference>
<evidence type="ECO:0000256" key="8">
    <source>
        <dbReference type="ARBA" id="ARBA00022833"/>
    </source>
</evidence>
<dbReference type="PROSITE" id="PS00028">
    <property type="entry name" value="ZINC_FINGER_C2H2_1"/>
    <property type="match status" value="1"/>
</dbReference>
<evidence type="ECO:0000256" key="16">
    <source>
        <dbReference type="SAM" id="MobiDB-lite"/>
    </source>
</evidence>
<dbReference type="GO" id="GO:0007464">
    <property type="term" value="P:R3/R4 cell fate commitment"/>
    <property type="evidence" value="ECO:0007669"/>
    <property type="project" value="UniProtKB-ARBA"/>
</dbReference>
<dbReference type="InterPro" id="IPR013087">
    <property type="entry name" value="Znf_C2H2_type"/>
</dbReference>
<keyword evidence="20" id="KW-1185">Reference proteome</keyword>
<dbReference type="Proteomes" id="UP001286313">
    <property type="component" value="Unassembled WGS sequence"/>
</dbReference>
<comment type="subcellular location">
    <subcellularLocation>
        <location evidence="1">Nucleus</location>
    </subcellularLocation>
</comment>
<accession>A0AAE1FXD5</accession>
<evidence type="ECO:0000313" key="20">
    <source>
        <dbReference type="Proteomes" id="UP001286313"/>
    </source>
</evidence>
<proteinExistence type="inferred from homology"/>
<feature type="region of interest" description="Disordered" evidence="16">
    <location>
        <begin position="115"/>
        <end position="277"/>
    </location>
</feature>
<evidence type="ECO:0000256" key="2">
    <source>
        <dbReference type="ARBA" id="ARBA00006991"/>
    </source>
</evidence>
<keyword evidence="4" id="KW-0479">Metal-binding</keyword>
<protein>
    <submittedName>
        <fullName evidence="19">Uncharacterized protein</fullName>
    </submittedName>
</protein>
<gene>
    <name evidence="19" type="ORF">Pcinc_015893</name>
</gene>
<dbReference type="SMART" id="SM00225">
    <property type="entry name" value="BTB"/>
    <property type="match status" value="1"/>
</dbReference>
<dbReference type="Gene3D" id="3.30.710.10">
    <property type="entry name" value="Potassium Channel Kv1.1, Chain A"/>
    <property type="match status" value="1"/>
</dbReference>
<dbReference type="Pfam" id="PF00096">
    <property type="entry name" value="zf-C2H2"/>
    <property type="match status" value="1"/>
</dbReference>
<dbReference type="FunFam" id="3.30.160.60:FF:001156">
    <property type="entry name" value="Zinc finger protein 407"/>
    <property type="match status" value="1"/>
</dbReference>
<keyword evidence="5" id="KW-0677">Repeat</keyword>